<dbReference type="Pfam" id="PF08281">
    <property type="entry name" value="Sigma70_r4_2"/>
    <property type="match status" value="1"/>
</dbReference>
<dbReference type="EMBL" id="AP026867">
    <property type="protein sequence ID" value="BDS13292.1"/>
    <property type="molecule type" value="Genomic_DNA"/>
</dbReference>
<dbReference type="SUPFAM" id="SSF88946">
    <property type="entry name" value="Sigma2 domain of RNA polymerase sigma factors"/>
    <property type="match status" value="1"/>
</dbReference>
<feature type="domain" description="RNA polymerase sigma-70 region 2" evidence="5">
    <location>
        <begin position="24"/>
        <end position="91"/>
    </location>
</feature>
<evidence type="ECO:0000313" key="8">
    <source>
        <dbReference type="Proteomes" id="UP001060919"/>
    </source>
</evidence>
<dbReference type="InterPro" id="IPR014284">
    <property type="entry name" value="RNA_pol_sigma-70_dom"/>
</dbReference>
<dbReference type="GO" id="GO:0006352">
    <property type="term" value="P:DNA-templated transcription initiation"/>
    <property type="evidence" value="ECO:0007669"/>
    <property type="project" value="InterPro"/>
</dbReference>
<dbReference type="InterPro" id="IPR013325">
    <property type="entry name" value="RNA_pol_sigma_r2"/>
</dbReference>
<organism evidence="7 8">
    <name type="scientific">Aureispira anguillae</name>
    <dbReference type="NCBI Taxonomy" id="2864201"/>
    <lineage>
        <taxon>Bacteria</taxon>
        <taxon>Pseudomonadati</taxon>
        <taxon>Bacteroidota</taxon>
        <taxon>Saprospiria</taxon>
        <taxon>Saprospirales</taxon>
        <taxon>Saprospiraceae</taxon>
        <taxon>Aureispira</taxon>
    </lineage>
</organism>
<dbReference type="Proteomes" id="UP001060919">
    <property type="component" value="Chromosome"/>
</dbReference>
<dbReference type="InterPro" id="IPR039425">
    <property type="entry name" value="RNA_pol_sigma-70-like"/>
</dbReference>
<name>A0A915YHI7_9BACT</name>
<dbReference type="Gene3D" id="1.10.10.10">
    <property type="entry name" value="Winged helix-like DNA-binding domain superfamily/Winged helix DNA-binding domain"/>
    <property type="match status" value="1"/>
</dbReference>
<protein>
    <submittedName>
        <fullName evidence="7">Sigma-70 family RNA polymerase sigma factor</fullName>
    </submittedName>
</protein>
<evidence type="ECO:0000313" key="7">
    <source>
        <dbReference type="EMBL" id="BDS13292.1"/>
    </source>
</evidence>
<proteinExistence type="inferred from homology"/>
<keyword evidence="2" id="KW-0805">Transcription regulation</keyword>
<dbReference type="Gene3D" id="1.10.1740.10">
    <property type="match status" value="1"/>
</dbReference>
<evidence type="ECO:0000259" key="5">
    <source>
        <dbReference type="Pfam" id="PF04542"/>
    </source>
</evidence>
<evidence type="ECO:0000256" key="2">
    <source>
        <dbReference type="ARBA" id="ARBA00023015"/>
    </source>
</evidence>
<dbReference type="CDD" id="cd06171">
    <property type="entry name" value="Sigma70_r4"/>
    <property type="match status" value="1"/>
</dbReference>
<accession>A0A915YHI7</accession>
<dbReference type="SUPFAM" id="SSF88659">
    <property type="entry name" value="Sigma3 and sigma4 domains of RNA polymerase sigma factors"/>
    <property type="match status" value="1"/>
</dbReference>
<dbReference type="Pfam" id="PF04542">
    <property type="entry name" value="Sigma70_r2"/>
    <property type="match status" value="1"/>
</dbReference>
<evidence type="ECO:0000259" key="6">
    <source>
        <dbReference type="Pfam" id="PF08281"/>
    </source>
</evidence>
<dbReference type="AlphaFoldDB" id="A0A915YHI7"/>
<dbReference type="GO" id="GO:0003677">
    <property type="term" value="F:DNA binding"/>
    <property type="evidence" value="ECO:0007669"/>
    <property type="project" value="InterPro"/>
</dbReference>
<dbReference type="InterPro" id="IPR036388">
    <property type="entry name" value="WH-like_DNA-bd_sf"/>
</dbReference>
<dbReference type="InterPro" id="IPR013249">
    <property type="entry name" value="RNA_pol_sigma70_r4_t2"/>
</dbReference>
<dbReference type="InterPro" id="IPR013324">
    <property type="entry name" value="RNA_pol_sigma_r3/r4-like"/>
</dbReference>
<gene>
    <name evidence="7" type="ORF">AsAng_0040220</name>
</gene>
<dbReference type="KEGG" id="aup:AsAng_0040220"/>
<dbReference type="GO" id="GO:0016987">
    <property type="term" value="F:sigma factor activity"/>
    <property type="evidence" value="ECO:0007669"/>
    <property type="project" value="UniProtKB-KW"/>
</dbReference>
<evidence type="ECO:0000256" key="3">
    <source>
        <dbReference type="ARBA" id="ARBA00023082"/>
    </source>
</evidence>
<keyword evidence="4" id="KW-0804">Transcription</keyword>
<feature type="domain" description="RNA polymerase sigma factor 70 region 4 type 2" evidence="6">
    <location>
        <begin position="119"/>
        <end position="168"/>
    </location>
</feature>
<dbReference type="NCBIfam" id="TIGR02937">
    <property type="entry name" value="sigma70-ECF"/>
    <property type="match status" value="1"/>
</dbReference>
<comment type="similarity">
    <text evidence="1">Belongs to the sigma-70 factor family. ECF subfamily.</text>
</comment>
<dbReference type="RefSeq" id="WP_264788579.1">
    <property type="nucleotide sequence ID" value="NZ_AP026867.1"/>
</dbReference>
<evidence type="ECO:0000256" key="4">
    <source>
        <dbReference type="ARBA" id="ARBA00023163"/>
    </source>
</evidence>
<dbReference type="InterPro" id="IPR007627">
    <property type="entry name" value="RNA_pol_sigma70_r2"/>
</dbReference>
<dbReference type="PANTHER" id="PTHR43133">
    <property type="entry name" value="RNA POLYMERASE ECF-TYPE SIGMA FACTO"/>
    <property type="match status" value="1"/>
</dbReference>
<keyword evidence="8" id="KW-1185">Reference proteome</keyword>
<evidence type="ECO:0000256" key="1">
    <source>
        <dbReference type="ARBA" id="ARBA00010641"/>
    </source>
</evidence>
<dbReference type="PANTHER" id="PTHR43133:SF46">
    <property type="entry name" value="RNA POLYMERASE SIGMA-70 FACTOR ECF SUBFAMILY"/>
    <property type="match status" value="1"/>
</dbReference>
<reference evidence="7" key="1">
    <citation type="submission" date="2022-09" db="EMBL/GenBank/DDBJ databases">
        <title>Aureispira anguillicida sp. nov., isolated from Leptocephalus of Japanese eel Anguilla japonica.</title>
        <authorList>
            <person name="Yuasa K."/>
            <person name="Mekata T."/>
            <person name="Ikunari K."/>
        </authorList>
    </citation>
    <scope>NUCLEOTIDE SEQUENCE</scope>
    <source>
        <strain evidence="7">EL160426</strain>
    </source>
</reference>
<keyword evidence="3" id="KW-0731">Sigma factor</keyword>
<sequence>MNKGINLLIKKVQKRDRLAIEELYARFEQKWFCLCLRYAHNRSEAEDIFQEGVARIFQYLDKFDIEKGSFQSWSNRIVINAALNYLKKNQWQQSFIDLELTEGNIDWSDNILGDITTKELISVIQQLPSGYRVVFNMREIEGYSHKEIAEALNISVGTSKSQLSKAKKVLQQKIQILFFK</sequence>